<keyword evidence="1" id="KW-0472">Membrane</keyword>
<organism evidence="2 3">
    <name type="scientific">Enterococcus alishanensis</name>
    <dbReference type="NCBI Taxonomy" id="1303817"/>
    <lineage>
        <taxon>Bacteria</taxon>
        <taxon>Bacillati</taxon>
        <taxon>Bacillota</taxon>
        <taxon>Bacilli</taxon>
        <taxon>Lactobacillales</taxon>
        <taxon>Enterococcaceae</taxon>
        <taxon>Enterococcus</taxon>
    </lineage>
</organism>
<accession>A0ABS6TFW5</accession>
<keyword evidence="1" id="KW-1133">Transmembrane helix</keyword>
<protein>
    <recommendedName>
        <fullName evidence="4">DUF3955 domain-containing protein</fullName>
    </recommendedName>
</protein>
<feature type="transmembrane region" description="Helical" evidence="1">
    <location>
        <begin position="40"/>
        <end position="64"/>
    </location>
</feature>
<evidence type="ECO:0000313" key="2">
    <source>
        <dbReference type="EMBL" id="MBV7391799.1"/>
    </source>
</evidence>
<evidence type="ECO:0000256" key="1">
    <source>
        <dbReference type="SAM" id="Phobius"/>
    </source>
</evidence>
<gene>
    <name evidence="2" type="ORF">KUA55_14010</name>
</gene>
<keyword evidence="1" id="KW-0812">Transmembrane</keyword>
<proteinExistence type="predicted"/>
<dbReference type="EMBL" id="JAHUZB010000006">
    <property type="protein sequence ID" value="MBV7391799.1"/>
    <property type="molecule type" value="Genomic_DNA"/>
</dbReference>
<dbReference type="Proteomes" id="UP000774130">
    <property type="component" value="Unassembled WGS sequence"/>
</dbReference>
<keyword evidence="3" id="KW-1185">Reference proteome</keyword>
<dbReference type="RefSeq" id="WP_218327010.1">
    <property type="nucleotide sequence ID" value="NZ_JAHUZB010000006.1"/>
</dbReference>
<reference evidence="2 3" key="1">
    <citation type="submission" date="2021-06" db="EMBL/GenBank/DDBJ databases">
        <title>Enterococcus alishanensis sp. nov., a novel lactic acid bacterium isolated from fresh coffee beans.</title>
        <authorList>
            <person name="Chen Y.-S."/>
        </authorList>
    </citation>
    <scope>NUCLEOTIDE SEQUENCE [LARGE SCALE GENOMIC DNA]</scope>
    <source>
        <strain evidence="2 3">ALS3</strain>
    </source>
</reference>
<comment type="caution">
    <text evidence="2">The sequence shown here is derived from an EMBL/GenBank/DDBJ whole genome shotgun (WGS) entry which is preliminary data.</text>
</comment>
<sequence length="69" mass="7924">MYFNSLKKAAVLLLIILLLVIGRRLLFQPNFSASLIGNKGLFLVSLLGIWLALSFLFGSLYYLYRRNQK</sequence>
<evidence type="ECO:0008006" key="4">
    <source>
        <dbReference type="Google" id="ProtNLM"/>
    </source>
</evidence>
<name>A0ABS6TFW5_9ENTE</name>
<evidence type="ECO:0000313" key="3">
    <source>
        <dbReference type="Proteomes" id="UP000774130"/>
    </source>
</evidence>